<feature type="compositionally biased region" description="Pro residues" evidence="1">
    <location>
        <begin position="233"/>
        <end position="243"/>
    </location>
</feature>
<dbReference type="EMBL" id="BAABCE010000012">
    <property type="protein sequence ID" value="GAA3571001.1"/>
    <property type="molecule type" value="Genomic_DNA"/>
</dbReference>
<evidence type="ECO:0000259" key="2">
    <source>
        <dbReference type="Pfam" id="PF07812"/>
    </source>
</evidence>
<evidence type="ECO:0000313" key="3">
    <source>
        <dbReference type="EMBL" id="GAA3571001.1"/>
    </source>
</evidence>
<organism evidence="3 4">
    <name type="scientific">Streptomyces osmaniensis</name>
    <dbReference type="NCBI Taxonomy" id="593134"/>
    <lineage>
        <taxon>Bacteria</taxon>
        <taxon>Bacillati</taxon>
        <taxon>Actinomycetota</taxon>
        <taxon>Actinomycetes</taxon>
        <taxon>Kitasatosporales</taxon>
        <taxon>Streptomycetaceae</taxon>
        <taxon>Streptomyces</taxon>
    </lineage>
</organism>
<comment type="caution">
    <text evidence="3">The sequence shown here is derived from an EMBL/GenBank/DDBJ whole genome shotgun (WGS) entry which is preliminary data.</text>
</comment>
<dbReference type="Pfam" id="PF07812">
    <property type="entry name" value="TfuA"/>
    <property type="match status" value="1"/>
</dbReference>
<feature type="domain" description="TfuA-like core" evidence="2">
    <location>
        <begin position="49"/>
        <end position="167"/>
    </location>
</feature>
<protein>
    <recommendedName>
        <fullName evidence="2">TfuA-like core domain-containing protein</fullName>
    </recommendedName>
</protein>
<feature type="region of interest" description="Disordered" evidence="1">
    <location>
        <begin position="217"/>
        <end position="248"/>
    </location>
</feature>
<name>A0ABP6XQH6_9ACTN</name>
<gene>
    <name evidence="3" type="ORF">GCM10022295_61150</name>
</gene>
<dbReference type="InterPro" id="IPR012924">
    <property type="entry name" value="TfuA_core"/>
</dbReference>
<evidence type="ECO:0000313" key="4">
    <source>
        <dbReference type="Proteomes" id="UP001500707"/>
    </source>
</evidence>
<reference evidence="4" key="1">
    <citation type="journal article" date="2019" name="Int. J. Syst. Evol. Microbiol.">
        <title>The Global Catalogue of Microorganisms (GCM) 10K type strain sequencing project: providing services to taxonomists for standard genome sequencing and annotation.</title>
        <authorList>
            <consortium name="The Broad Institute Genomics Platform"/>
            <consortium name="The Broad Institute Genome Sequencing Center for Infectious Disease"/>
            <person name="Wu L."/>
            <person name="Ma J."/>
        </authorList>
    </citation>
    <scope>NUCLEOTIDE SEQUENCE [LARGE SCALE GENOMIC DNA]</scope>
    <source>
        <strain evidence="4">JCM 17656</strain>
    </source>
</reference>
<dbReference type="Proteomes" id="UP001500707">
    <property type="component" value="Unassembled WGS sequence"/>
</dbReference>
<sequence length="449" mass="49694">MAVHVFVGPSCPDPLVRRHHPKVVVHGPVRHGDLFPRAFAAGDVVVLLDGIYHHRLALRHKEILDALARGVTVVGAASIGALRAAELDRFGMIGVGRVYGWYRDGVFEGDDAVSVAHGETGSLTGLNVPLVNLHSAVLAAQEAGVLTWRAGRGLTERMEREYYPLRTRERIIAVARERGEKAFADWYAAHLTADPAAFDQKRADALEALTLAECLASHPRTGPPAPTTSSRPAEPPEAGPEPVLPDRSDRDWRTEYHRRWRNLFAPADPTLRHRVAYQQIFTENFPDVWWDFLHHAADAEESGSPDAFRDHVLRHLGPTAARWHDDPVLRTRVTALFCPLPDLADSREADLLLCQESAEDRARVTDWLEQTRQHLDRHPERSLAQISEATCARLLRRIWGVHTEATLATECTRRGLPALRSAAVALRPFAIGYLGSQAARGSVGGEAHA</sequence>
<keyword evidence="4" id="KW-1185">Reference proteome</keyword>
<evidence type="ECO:0000256" key="1">
    <source>
        <dbReference type="SAM" id="MobiDB-lite"/>
    </source>
</evidence>
<proteinExistence type="predicted"/>
<accession>A0ABP6XQH6</accession>